<keyword evidence="6 12" id="KW-0732">Signal</keyword>
<evidence type="ECO:0000313" key="14">
    <source>
        <dbReference type="Proteomes" id="UP000694886"/>
    </source>
</evidence>
<dbReference type="AlphaFoldDB" id="A0AB32X2C7"/>
<dbReference type="RefSeq" id="XP_017984301.1">
    <property type="nucleotide sequence ID" value="XM_018128812.1"/>
</dbReference>
<dbReference type="InterPro" id="IPR003591">
    <property type="entry name" value="Leu-rich_rpt_typical-subtyp"/>
</dbReference>
<comment type="similarity">
    <text evidence="2">Belongs to the RLP family.</text>
</comment>
<keyword evidence="10" id="KW-0675">Receptor</keyword>
<dbReference type="GeneID" id="18586567"/>
<dbReference type="Gramene" id="Tc10v2_t007550.1">
    <property type="protein sequence ID" value="Tc10v2_p007550.1"/>
    <property type="gene ID" value="Tc10v2_g007550"/>
</dbReference>
<dbReference type="PANTHER" id="PTHR48063:SF98">
    <property type="entry name" value="LRR RECEPTOR-LIKE SERINE_THREONINE-PROTEIN KINASE FLS2"/>
    <property type="match status" value="1"/>
</dbReference>
<name>A0AB32X2C7_THECC</name>
<feature type="signal peptide" evidence="12">
    <location>
        <begin position="1"/>
        <end position="23"/>
    </location>
</feature>
<dbReference type="PANTHER" id="PTHR48063">
    <property type="entry name" value="LRR RECEPTOR-LIKE KINASE"/>
    <property type="match status" value="1"/>
</dbReference>
<dbReference type="GO" id="GO:0005886">
    <property type="term" value="C:plasma membrane"/>
    <property type="evidence" value="ECO:0007669"/>
    <property type="project" value="UniProtKB-SubCell"/>
</dbReference>
<feature type="chain" id="PRO_5044214588" evidence="12">
    <location>
        <begin position="24"/>
        <end position="582"/>
    </location>
</feature>
<evidence type="ECO:0000256" key="7">
    <source>
        <dbReference type="ARBA" id="ARBA00022737"/>
    </source>
</evidence>
<dbReference type="InterPro" id="IPR032675">
    <property type="entry name" value="LRR_dom_sf"/>
</dbReference>
<evidence type="ECO:0000256" key="11">
    <source>
        <dbReference type="ARBA" id="ARBA00023180"/>
    </source>
</evidence>
<evidence type="ECO:0000256" key="6">
    <source>
        <dbReference type="ARBA" id="ARBA00022729"/>
    </source>
</evidence>
<keyword evidence="9" id="KW-0472">Membrane</keyword>
<organism evidence="14 15">
    <name type="scientific">Theobroma cacao</name>
    <name type="common">Cacao</name>
    <name type="synonym">Cocoa</name>
    <dbReference type="NCBI Taxonomy" id="3641"/>
    <lineage>
        <taxon>Eukaryota</taxon>
        <taxon>Viridiplantae</taxon>
        <taxon>Streptophyta</taxon>
        <taxon>Embryophyta</taxon>
        <taxon>Tracheophyta</taxon>
        <taxon>Spermatophyta</taxon>
        <taxon>Magnoliopsida</taxon>
        <taxon>eudicotyledons</taxon>
        <taxon>Gunneridae</taxon>
        <taxon>Pentapetalae</taxon>
        <taxon>rosids</taxon>
        <taxon>malvids</taxon>
        <taxon>Malvales</taxon>
        <taxon>Malvaceae</taxon>
        <taxon>Byttnerioideae</taxon>
        <taxon>Theobroma</taxon>
    </lineage>
</organism>
<dbReference type="InterPro" id="IPR001611">
    <property type="entry name" value="Leu-rich_rpt"/>
</dbReference>
<accession>A0AB32X2C7</accession>
<dbReference type="KEGG" id="tcc:18586567"/>
<sequence length="582" mass="64829">MGTVPISFLIMLLFLESFKPSFCARNHNMSCIQIEKQALLRFKQDLKDPSNRLAAWTNDGDCCKWDGIVCSDVTGHVIQLHLGSSQDASRAAHERSKLGGKLNPSLLDLKYLTYLDLSNNKFKETQIPTWFWNLSSYLYYLNISRNQFQGHIPDLPTMTNPSVVIDLSSNNFRGLLPRLSSNVTAIDLSNNSMSGSISHFLCYKVNEPMKLEVLNLGNNLLSGEIPDCWKKWPRLVGIKFCDNNFSGKIPSSMGSLTSLQSLHLRKNSLVGEVPSSIKNCRELLTVDFGGNRLSGHIPPWMGGRLSKLIILSLHTNKFNGNIPKELCVLSSLQILDLSHNNFTGNIPSCVNNLSAMVSRNNSDNKIFYRTSKGSFFEDILVVMKGRVVEYSNTLKLVKTVDLSDNNLSGEIPKEMTSLVGLQSLNFSHNLLVGRIPDNIGAMVSLECVDLSTNLLSGKIPPAISHLTFLSYLNLSNNKRITGKIPTSTQLQSLDASSFLGTELFGPPLSENSNAVTFSSSAREKEEGRHDVDWSYLSIELGFSFGLLGVLVPVLFCKSWRFVYFQFLDDILHNLCGIISKYF</sequence>
<evidence type="ECO:0000256" key="3">
    <source>
        <dbReference type="ARBA" id="ARBA00022475"/>
    </source>
</evidence>
<reference evidence="14" key="1">
    <citation type="journal article" date="1997" name="Nucleic Acids Res.">
        <title>tRNAscan-SE: a program for improved detection of transfer RNA genes in genomic sequence.</title>
        <authorList>
            <person name="Lowe T.M."/>
            <person name="Eddy S.R."/>
        </authorList>
    </citation>
    <scope>NUCLEOTIDE SEQUENCE [LARGE SCALE GENOMIC DNA]</scope>
    <source>
        <strain evidence="14">r\B97-61/B2</strain>
    </source>
</reference>
<evidence type="ECO:0000256" key="2">
    <source>
        <dbReference type="ARBA" id="ARBA00009592"/>
    </source>
</evidence>
<keyword evidence="8" id="KW-1133">Transmembrane helix</keyword>
<keyword evidence="11" id="KW-0325">Glycoprotein</keyword>
<dbReference type="SMART" id="SM00369">
    <property type="entry name" value="LRR_TYP"/>
    <property type="match status" value="5"/>
</dbReference>
<reference evidence="15" key="2">
    <citation type="submission" date="2025-08" db="UniProtKB">
        <authorList>
            <consortium name="RefSeq"/>
        </authorList>
    </citation>
    <scope>IDENTIFICATION</scope>
</reference>
<dbReference type="FunFam" id="3.80.10.10:FF:000383">
    <property type="entry name" value="Leucine-rich repeat receptor protein kinase EMS1"/>
    <property type="match status" value="1"/>
</dbReference>
<evidence type="ECO:0000256" key="1">
    <source>
        <dbReference type="ARBA" id="ARBA00004251"/>
    </source>
</evidence>
<keyword evidence="5" id="KW-0812">Transmembrane</keyword>
<feature type="domain" description="Leucine-rich repeat-containing N-terminal plant-type" evidence="13">
    <location>
        <begin position="35"/>
        <end position="71"/>
    </location>
</feature>
<dbReference type="SUPFAM" id="SSF52047">
    <property type="entry name" value="RNI-like"/>
    <property type="match status" value="1"/>
</dbReference>
<evidence type="ECO:0000256" key="10">
    <source>
        <dbReference type="ARBA" id="ARBA00023170"/>
    </source>
</evidence>
<evidence type="ECO:0000256" key="5">
    <source>
        <dbReference type="ARBA" id="ARBA00022692"/>
    </source>
</evidence>
<comment type="subcellular location">
    <subcellularLocation>
        <location evidence="1">Cell membrane</location>
        <topology evidence="1">Single-pass type I membrane protein</topology>
    </subcellularLocation>
</comment>
<evidence type="ECO:0000259" key="13">
    <source>
        <dbReference type="Pfam" id="PF08263"/>
    </source>
</evidence>
<keyword evidence="3" id="KW-1003">Cell membrane</keyword>
<evidence type="ECO:0000256" key="12">
    <source>
        <dbReference type="SAM" id="SignalP"/>
    </source>
</evidence>
<dbReference type="Pfam" id="PF08263">
    <property type="entry name" value="LRRNT_2"/>
    <property type="match status" value="1"/>
</dbReference>
<evidence type="ECO:0000256" key="8">
    <source>
        <dbReference type="ARBA" id="ARBA00022989"/>
    </source>
</evidence>
<dbReference type="InterPro" id="IPR013210">
    <property type="entry name" value="LRR_N_plant-typ"/>
</dbReference>
<protein>
    <submittedName>
        <fullName evidence="15">Probable LRR receptor-like serine/threonine-protein kinase IRK</fullName>
    </submittedName>
</protein>
<evidence type="ECO:0000256" key="4">
    <source>
        <dbReference type="ARBA" id="ARBA00022614"/>
    </source>
</evidence>
<dbReference type="InterPro" id="IPR046956">
    <property type="entry name" value="RLP23-like"/>
</dbReference>
<dbReference type="FunFam" id="3.80.10.10:FF:000095">
    <property type="entry name" value="LRR receptor-like serine/threonine-protein kinase GSO1"/>
    <property type="match status" value="1"/>
</dbReference>
<dbReference type="PRINTS" id="PR00019">
    <property type="entry name" value="LEURICHRPT"/>
</dbReference>
<gene>
    <name evidence="15" type="primary">LOC18586567</name>
</gene>
<evidence type="ECO:0000256" key="9">
    <source>
        <dbReference type="ARBA" id="ARBA00023136"/>
    </source>
</evidence>
<keyword evidence="7" id="KW-0677">Repeat</keyword>
<evidence type="ECO:0000313" key="15">
    <source>
        <dbReference type="RefSeq" id="XP_017984301.1"/>
    </source>
</evidence>
<dbReference type="Pfam" id="PF00560">
    <property type="entry name" value="LRR_1"/>
    <property type="match status" value="7"/>
</dbReference>
<proteinExistence type="inferred from homology"/>
<keyword evidence="4" id="KW-0433">Leucine-rich repeat</keyword>
<dbReference type="Proteomes" id="UP000694886">
    <property type="component" value="Chromosome 10"/>
</dbReference>
<dbReference type="Gene3D" id="3.80.10.10">
    <property type="entry name" value="Ribonuclease Inhibitor"/>
    <property type="match status" value="2"/>
</dbReference>